<reference evidence="2 3" key="1">
    <citation type="submission" date="2014-10" db="EMBL/GenBank/DDBJ databases">
        <title>Draft genome of the hookworm Ancylostoma caninum.</title>
        <authorList>
            <person name="Mitreva M."/>
        </authorList>
    </citation>
    <scope>NUCLEOTIDE SEQUENCE [LARGE SCALE GENOMIC DNA]</scope>
    <source>
        <strain evidence="2 3">Baltimore</strain>
    </source>
</reference>
<feature type="chain" id="PRO_5016950716" evidence="1">
    <location>
        <begin position="19"/>
        <end position="117"/>
    </location>
</feature>
<accession>A0A368HCJ3</accession>
<sequence length="117" mass="12962">MIFSVFCVVVAIAVQVNADPSQGLPADMKEKLSAVVKSEYSGGVEDYAKEALDQLNNGPFWSYRVGLYEGNSKEELVKKATDSFNRDIKEKISTYGCSYNEDSGTGTMRLLCGFYYL</sequence>
<comment type="caution">
    <text evidence="2">The sequence shown here is derived from an EMBL/GenBank/DDBJ whole genome shotgun (WGS) entry which is preliminary data.</text>
</comment>
<keyword evidence="3" id="KW-1185">Reference proteome</keyword>
<keyword evidence="1" id="KW-0732">Signal</keyword>
<dbReference type="Proteomes" id="UP000252519">
    <property type="component" value="Unassembled WGS sequence"/>
</dbReference>
<evidence type="ECO:0000313" key="3">
    <source>
        <dbReference type="Proteomes" id="UP000252519"/>
    </source>
</evidence>
<feature type="signal peptide" evidence="1">
    <location>
        <begin position="1"/>
        <end position="18"/>
    </location>
</feature>
<name>A0A368HCJ3_ANCCA</name>
<organism evidence="2 3">
    <name type="scientific">Ancylostoma caninum</name>
    <name type="common">Dog hookworm</name>
    <dbReference type="NCBI Taxonomy" id="29170"/>
    <lineage>
        <taxon>Eukaryota</taxon>
        <taxon>Metazoa</taxon>
        <taxon>Ecdysozoa</taxon>
        <taxon>Nematoda</taxon>
        <taxon>Chromadorea</taxon>
        <taxon>Rhabditida</taxon>
        <taxon>Rhabditina</taxon>
        <taxon>Rhabditomorpha</taxon>
        <taxon>Strongyloidea</taxon>
        <taxon>Ancylostomatidae</taxon>
        <taxon>Ancylostomatinae</taxon>
        <taxon>Ancylostoma</taxon>
    </lineage>
</organism>
<gene>
    <name evidence="2" type="ORF">ANCCAN_00673</name>
</gene>
<protein>
    <submittedName>
        <fullName evidence="2">Uncharacterized protein</fullName>
    </submittedName>
</protein>
<evidence type="ECO:0000256" key="1">
    <source>
        <dbReference type="SAM" id="SignalP"/>
    </source>
</evidence>
<evidence type="ECO:0000313" key="2">
    <source>
        <dbReference type="EMBL" id="RCN53120.1"/>
    </source>
</evidence>
<dbReference type="EMBL" id="JOJR01000003">
    <property type="protein sequence ID" value="RCN53120.1"/>
    <property type="molecule type" value="Genomic_DNA"/>
</dbReference>
<dbReference type="AlphaFoldDB" id="A0A368HCJ3"/>
<proteinExistence type="predicted"/>